<protein>
    <submittedName>
        <fullName evidence="2">Uncharacterized protein</fullName>
    </submittedName>
</protein>
<evidence type="ECO:0000256" key="1">
    <source>
        <dbReference type="SAM" id="MobiDB-lite"/>
    </source>
</evidence>
<name>A0ABV9E9H8_9ACTN</name>
<comment type="caution">
    <text evidence="2">The sequence shown here is derived from an EMBL/GenBank/DDBJ whole genome shotgun (WGS) entry which is preliminary data.</text>
</comment>
<keyword evidence="3" id="KW-1185">Reference proteome</keyword>
<gene>
    <name evidence="2" type="ORF">ACFO8L_07765</name>
</gene>
<sequence>MVLVTVRLPPTATLGEAMLRLGLTEDEVDMAYGLVPIDPDQGLYVLRVTDDAGARVGPDAGPFSDPHIEPHGPLR</sequence>
<reference evidence="3" key="1">
    <citation type="journal article" date="2019" name="Int. J. Syst. Evol. Microbiol.">
        <title>The Global Catalogue of Microorganisms (GCM) 10K type strain sequencing project: providing services to taxonomists for standard genome sequencing and annotation.</title>
        <authorList>
            <consortium name="The Broad Institute Genomics Platform"/>
            <consortium name="The Broad Institute Genome Sequencing Center for Infectious Disease"/>
            <person name="Wu L."/>
            <person name="Ma J."/>
        </authorList>
    </citation>
    <scope>NUCLEOTIDE SEQUENCE [LARGE SCALE GENOMIC DNA]</scope>
    <source>
        <strain evidence="3">CCUG 49560</strain>
    </source>
</reference>
<dbReference type="Proteomes" id="UP001595891">
    <property type="component" value="Unassembled WGS sequence"/>
</dbReference>
<proteinExistence type="predicted"/>
<evidence type="ECO:0000313" key="2">
    <source>
        <dbReference type="EMBL" id="MFC4585963.1"/>
    </source>
</evidence>
<feature type="compositionally biased region" description="Basic and acidic residues" evidence="1">
    <location>
        <begin position="66"/>
        <end position="75"/>
    </location>
</feature>
<organism evidence="2 3">
    <name type="scientific">Sphaerisporangium corydalis</name>
    <dbReference type="NCBI Taxonomy" id="1441875"/>
    <lineage>
        <taxon>Bacteria</taxon>
        <taxon>Bacillati</taxon>
        <taxon>Actinomycetota</taxon>
        <taxon>Actinomycetes</taxon>
        <taxon>Streptosporangiales</taxon>
        <taxon>Streptosporangiaceae</taxon>
        <taxon>Sphaerisporangium</taxon>
    </lineage>
</organism>
<evidence type="ECO:0000313" key="3">
    <source>
        <dbReference type="Proteomes" id="UP001595891"/>
    </source>
</evidence>
<feature type="region of interest" description="Disordered" evidence="1">
    <location>
        <begin position="56"/>
        <end position="75"/>
    </location>
</feature>
<dbReference type="RefSeq" id="WP_262844638.1">
    <property type="nucleotide sequence ID" value="NZ_JANZYP010000031.1"/>
</dbReference>
<dbReference type="EMBL" id="JBHSFN010000003">
    <property type="protein sequence ID" value="MFC4585963.1"/>
    <property type="molecule type" value="Genomic_DNA"/>
</dbReference>
<accession>A0ABV9E9H8</accession>